<evidence type="ECO:0000256" key="5">
    <source>
        <dbReference type="SAM" id="SignalP"/>
    </source>
</evidence>
<dbReference type="Proteomes" id="UP000570514">
    <property type="component" value="Unassembled WGS sequence"/>
</dbReference>
<name>A0A846N1C7_9PROT</name>
<keyword evidence="1 4" id="KW-0812">Transmembrane</keyword>
<feature type="transmembrane region" description="Helical" evidence="4">
    <location>
        <begin position="264"/>
        <end position="282"/>
    </location>
</feature>
<dbReference type="PANTHER" id="PTHR23521:SF3">
    <property type="entry name" value="MFS TRANSPORTER"/>
    <property type="match status" value="1"/>
</dbReference>
<dbReference type="InterPro" id="IPR036259">
    <property type="entry name" value="MFS_trans_sf"/>
</dbReference>
<feature type="transmembrane region" description="Helical" evidence="4">
    <location>
        <begin position="198"/>
        <end position="219"/>
    </location>
</feature>
<accession>A0A846N1C7</accession>
<sequence length="396" mass="41251">MRTALAAVWATILCAFFVQTANALQTDLISLKADSVFASGVIGLMMATYYLGYVMGPLIGRVVIGRIGHINTVLVTMLLPAAVILVQPLFITAPAWALFRALSGFALAISYVAVESWIHESVGNGLRGRVFSLYMFSQLVGMTLAQGLLTFGTADTYYMFVLAAALFLMAAIPILTARHTAPSGAPPKPLPLPTLFRLAPRGALVTLLAGLSWSIFFTFGPVYAKRVGFDMAGIGFLMAISVAAGGVMQMPAGWMSDRWGRKPVLLILFGGGVLASLIGIAFDGASAHLIAAALSGGFIFPIYAVAAALVNDGVKQEARVAAASGLVLLFGFGSIFGPLLCGLAMGAMGPSGFFAVVAATMICGLAVLLAAAPQGRARSSVFKTRRSNSSVKARAT</sequence>
<organism evidence="7 8">
    <name type="scientific">Rhizomicrobium palustre</name>
    <dbReference type="NCBI Taxonomy" id="189966"/>
    <lineage>
        <taxon>Bacteria</taxon>
        <taxon>Pseudomonadati</taxon>
        <taxon>Pseudomonadota</taxon>
        <taxon>Alphaproteobacteria</taxon>
        <taxon>Micropepsales</taxon>
        <taxon>Micropepsaceae</taxon>
        <taxon>Rhizomicrobium</taxon>
    </lineage>
</organism>
<evidence type="ECO:0000259" key="6">
    <source>
        <dbReference type="PROSITE" id="PS50850"/>
    </source>
</evidence>
<dbReference type="PANTHER" id="PTHR23521">
    <property type="entry name" value="TRANSPORTER MFS SUPERFAMILY"/>
    <property type="match status" value="1"/>
</dbReference>
<dbReference type="Gene3D" id="1.20.1250.20">
    <property type="entry name" value="MFS general substrate transporter like domains"/>
    <property type="match status" value="2"/>
</dbReference>
<evidence type="ECO:0000313" key="7">
    <source>
        <dbReference type="EMBL" id="NIK89738.1"/>
    </source>
</evidence>
<keyword evidence="2 4" id="KW-1133">Transmembrane helix</keyword>
<feature type="domain" description="Major facilitator superfamily (MFS) profile" evidence="6">
    <location>
        <begin position="198"/>
        <end position="396"/>
    </location>
</feature>
<dbReference type="InterPro" id="IPR020846">
    <property type="entry name" value="MFS_dom"/>
</dbReference>
<feature type="transmembrane region" description="Helical" evidence="4">
    <location>
        <begin position="39"/>
        <end position="60"/>
    </location>
</feature>
<feature type="transmembrane region" description="Helical" evidence="4">
    <location>
        <begin position="353"/>
        <end position="372"/>
    </location>
</feature>
<feature type="chain" id="PRO_5032332613" evidence="5">
    <location>
        <begin position="24"/>
        <end position="396"/>
    </location>
</feature>
<dbReference type="PROSITE" id="PS50850">
    <property type="entry name" value="MFS"/>
    <property type="match status" value="1"/>
</dbReference>
<protein>
    <submittedName>
        <fullName evidence="7">MFS family permease</fullName>
    </submittedName>
</protein>
<dbReference type="EMBL" id="JAASRM010000001">
    <property type="protein sequence ID" value="NIK89738.1"/>
    <property type="molecule type" value="Genomic_DNA"/>
</dbReference>
<evidence type="ECO:0000256" key="4">
    <source>
        <dbReference type="SAM" id="Phobius"/>
    </source>
</evidence>
<dbReference type="AlphaFoldDB" id="A0A846N1C7"/>
<proteinExistence type="predicted"/>
<dbReference type="RefSeq" id="WP_167083799.1">
    <property type="nucleotide sequence ID" value="NZ_BAAADC010000001.1"/>
</dbReference>
<dbReference type="InterPro" id="IPR011701">
    <property type="entry name" value="MFS"/>
</dbReference>
<feature type="transmembrane region" description="Helical" evidence="4">
    <location>
        <begin position="130"/>
        <end position="151"/>
    </location>
</feature>
<feature type="transmembrane region" description="Helical" evidence="4">
    <location>
        <begin position="72"/>
        <end position="91"/>
    </location>
</feature>
<comment type="caution">
    <text evidence="7">The sequence shown here is derived from an EMBL/GenBank/DDBJ whole genome shotgun (WGS) entry which is preliminary data.</text>
</comment>
<feature type="transmembrane region" description="Helical" evidence="4">
    <location>
        <begin position="231"/>
        <end position="252"/>
    </location>
</feature>
<feature type="transmembrane region" description="Helical" evidence="4">
    <location>
        <begin position="157"/>
        <end position="177"/>
    </location>
</feature>
<reference evidence="7 8" key="1">
    <citation type="submission" date="2020-03" db="EMBL/GenBank/DDBJ databases">
        <title>Genomic Encyclopedia of Type Strains, Phase IV (KMG-IV): sequencing the most valuable type-strain genomes for metagenomic binning, comparative biology and taxonomic classification.</title>
        <authorList>
            <person name="Goeker M."/>
        </authorList>
    </citation>
    <scope>NUCLEOTIDE SEQUENCE [LARGE SCALE GENOMIC DNA]</scope>
    <source>
        <strain evidence="7 8">DSM 19867</strain>
    </source>
</reference>
<keyword evidence="8" id="KW-1185">Reference proteome</keyword>
<dbReference type="Pfam" id="PF07690">
    <property type="entry name" value="MFS_1"/>
    <property type="match status" value="1"/>
</dbReference>
<dbReference type="GO" id="GO:0022857">
    <property type="term" value="F:transmembrane transporter activity"/>
    <property type="evidence" value="ECO:0007669"/>
    <property type="project" value="InterPro"/>
</dbReference>
<dbReference type="GO" id="GO:0005886">
    <property type="term" value="C:plasma membrane"/>
    <property type="evidence" value="ECO:0007669"/>
    <property type="project" value="TreeGrafter"/>
</dbReference>
<feature type="signal peptide" evidence="5">
    <location>
        <begin position="1"/>
        <end position="23"/>
    </location>
</feature>
<evidence type="ECO:0000313" key="8">
    <source>
        <dbReference type="Proteomes" id="UP000570514"/>
    </source>
</evidence>
<dbReference type="SUPFAM" id="SSF103473">
    <property type="entry name" value="MFS general substrate transporter"/>
    <property type="match status" value="1"/>
</dbReference>
<evidence type="ECO:0000256" key="2">
    <source>
        <dbReference type="ARBA" id="ARBA00022989"/>
    </source>
</evidence>
<feature type="transmembrane region" description="Helical" evidence="4">
    <location>
        <begin position="97"/>
        <end position="118"/>
    </location>
</feature>
<keyword evidence="5" id="KW-0732">Signal</keyword>
<feature type="transmembrane region" description="Helical" evidence="4">
    <location>
        <begin position="322"/>
        <end position="347"/>
    </location>
</feature>
<evidence type="ECO:0000256" key="3">
    <source>
        <dbReference type="ARBA" id="ARBA00023136"/>
    </source>
</evidence>
<gene>
    <name evidence="7" type="ORF">FHS83_003056</name>
</gene>
<feature type="transmembrane region" description="Helical" evidence="4">
    <location>
        <begin position="288"/>
        <end position="310"/>
    </location>
</feature>
<keyword evidence="3 4" id="KW-0472">Membrane</keyword>
<evidence type="ECO:0000256" key="1">
    <source>
        <dbReference type="ARBA" id="ARBA00022692"/>
    </source>
</evidence>